<proteinExistence type="predicted"/>
<dbReference type="Proteomes" id="UP001210380">
    <property type="component" value="Unassembled WGS sequence"/>
</dbReference>
<feature type="transmembrane region" description="Helical" evidence="1">
    <location>
        <begin position="338"/>
        <end position="356"/>
    </location>
</feature>
<feature type="transmembrane region" description="Helical" evidence="1">
    <location>
        <begin position="65"/>
        <end position="82"/>
    </location>
</feature>
<dbReference type="EMBL" id="JAQGLA010000021">
    <property type="protein sequence ID" value="MDA3626959.1"/>
    <property type="molecule type" value="Genomic_DNA"/>
</dbReference>
<evidence type="ECO:0000256" key="1">
    <source>
        <dbReference type="SAM" id="Phobius"/>
    </source>
</evidence>
<feature type="transmembrane region" description="Helical" evidence="1">
    <location>
        <begin position="94"/>
        <end position="116"/>
    </location>
</feature>
<evidence type="ECO:0000313" key="2">
    <source>
        <dbReference type="EMBL" id="MDA3626959.1"/>
    </source>
</evidence>
<keyword evidence="1" id="KW-1133">Transmembrane helix</keyword>
<name>A0ABT4UZ07_9PSEU</name>
<comment type="caution">
    <text evidence="2">The sequence shown here is derived from an EMBL/GenBank/DDBJ whole genome shotgun (WGS) entry which is preliminary data.</text>
</comment>
<accession>A0ABT4UZ07</accession>
<feature type="transmembrane region" description="Helical" evidence="1">
    <location>
        <begin position="175"/>
        <end position="193"/>
    </location>
</feature>
<keyword evidence="3" id="KW-1185">Reference proteome</keyword>
<feature type="transmembrane region" description="Helical" evidence="1">
    <location>
        <begin position="137"/>
        <end position="155"/>
    </location>
</feature>
<sequence length="413" mass="45230">MDDSAVSADQVVRDWLDTDYGRSLRDGLPPMRGFSRKRVVERIAAAYCRDAAHAGHWWSLAKNQLFGVVLMFCVASVLAWRVNEMVGHSSPTVVLTTASIFAGFILACGATLLATARRWGVDTRTFYLEGKFALAWVPRRAATVFLALACAGWPVYAAVYHQPYFWLPYSPLEDLAALAASFLVTGPMWLQRINASTREQRRVLGRPQPLDLTACQLATVAVLVRKCASGPVNRRLLRRASAGLERAARTAETFSVHQVPLLDRASRREARREGMRLAATIRAQKAPMARGTSSELDQVGRALSAWLGTWAKGDIDALLQNSPEVTPADRLRPLLRHLFWALVLAALGFLVRIPALHVSDEVAGNAQLILWGSAAITLLSGVVPPPPPVTAALDKVLAPIQKPQPPDQQNNRS</sequence>
<evidence type="ECO:0000313" key="3">
    <source>
        <dbReference type="Proteomes" id="UP001210380"/>
    </source>
</evidence>
<evidence type="ECO:0008006" key="4">
    <source>
        <dbReference type="Google" id="ProtNLM"/>
    </source>
</evidence>
<reference evidence="2 3" key="1">
    <citation type="submission" date="2022-11" db="EMBL/GenBank/DDBJ databases">
        <title>Draft genome sequence of Saccharopolyspora sp. WRP15-2 isolated from rhizosphere soils of wild rice in Thailand.</title>
        <authorList>
            <person name="Duangmal K."/>
            <person name="Kammanee S."/>
            <person name="Muangham S."/>
        </authorList>
    </citation>
    <scope>NUCLEOTIDE SEQUENCE [LARGE SCALE GENOMIC DNA]</scope>
    <source>
        <strain evidence="2 3">WRP15-2</strain>
    </source>
</reference>
<organism evidence="2 3">
    <name type="scientific">Saccharopolyspora oryzae</name>
    <dbReference type="NCBI Taxonomy" id="2997343"/>
    <lineage>
        <taxon>Bacteria</taxon>
        <taxon>Bacillati</taxon>
        <taxon>Actinomycetota</taxon>
        <taxon>Actinomycetes</taxon>
        <taxon>Pseudonocardiales</taxon>
        <taxon>Pseudonocardiaceae</taxon>
        <taxon>Saccharopolyspora</taxon>
    </lineage>
</organism>
<dbReference type="RefSeq" id="WP_270949581.1">
    <property type="nucleotide sequence ID" value="NZ_JAQGLA010000021.1"/>
</dbReference>
<protein>
    <recommendedName>
        <fullName evidence="4">Integral membrane protein</fullName>
    </recommendedName>
</protein>
<gene>
    <name evidence="2" type="ORF">OU415_16055</name>
</gene>
<keyword evidence="1" id="KW-0472">Membrane</keyword>
<keyword evidence="1" id="KW-0812">Transmembrane</keyword>